<dbReference type="Pfam" id="PF05193">
    <property type="entry name" value="Peptidase_M16_C"/>
    <property type="match status" value="1"/>
</dbReference>
<dbReference type="Gene3D" id="3.30.830.10">
    <property type="entry name" value="Metalloenzyme, LuxS/M16 peptidase-like"/>
    <property type="match status" value="4"/>
</dbReference>
<evidence type="ECO:0000313" key="4">
    <source>
        <dbReference type="Proteomes" id="UP000765509"/>
    </source>
</evidence>
<dbReference type="GO" id="GO:0046872">
    <property type="term" value="F:metal ion binding"/>
    <property type="evidence" value="ECO:0007669"/>
    <property type="project" value="InterPro"/>
</dbReference>
<feature type="domain" description="Peptidase M16 C-terminal" evidence="2">
    <location>
        <begin position="278"/>
        <end position="402"/>
    </location>
</feature>
<dbReference type="PANTHER" id="PTHR43016:SF16">
    <property type="entry name" value="METALLOPROTEASE, PUTATIVE (AFU_ORTHOLOGUE AFUA_4G07610)-RELATED"/>
    <property type="match status" value="1"/>
</dbReference>
<evidence type="ECO:0000313" key="3">
    <source>
        <dbReference type="EMBL" id="MBW0482004.1"/>
    </source>
</evidence>
<dbReference type="InterPro" id="IPR011249">
    <property type="entry name" value="Metalloenz_LuxS/M16"/>
</dbReference>
<organism evidence="3 4">
    <name type="scientific">Austropuccinia psidii MF-1</name>
    <dbReference type="NCBI Taxonomy" id="1389203"/>
    <lineage>
        <taxon>Eukaryota</taxon>
        <taxon>Fungi</taxon>
        <taxon>Dikarya</taxon>
        <taxon>Basidiomycota</taxon>
        <taxon>Pucciniomycotina</taxon>
        <taxon>Pucciniomycetes</taxon>
        <taxon>Pucciniales</taxon>
        <taxon>Sphaerophragmiaceae</taxon>
        <taxon>Austropuccinia</taxon>
    </lineage>
</organism>
<dbReference type="AlphaFoldDB" id="A0A9Q3GWY8"/>
<dbReference type="FunFam" id="3.30.830.10:FF:000015">
    <property type="entry name" value="Putative zinc metalloprotease"/>
    <property type="match status" value="1"/>
</dbReference>
<dbReference type="InterPro" id="IPR011765">
    <property type="entry name" value="Pept_M16_N"/>
</dbReference>
<name>A0A9Q3GWY8_9BASI</name>
<dbReference type="InterPro" id="IPR007863">
    <property type="entry name" value="Peptidase_M16_C"/>
</dbReference>
<reference evidence="3" key="1">
    <citation type="submission" date="2021-03" db="EMBL/GenBank/DDBJ databases">
        <title>Draft genome sequence of rust myrtle Austropuccinia psidii MF-1, a brazilian biotype.</title>
        <authorList>
            <person name="Quecine M.C."/>
            <person name="Pachon D.M.R."/>
            <person name="Bonatelli M.L."/>
            <person name="Correr F.H."/>
            <person name="Franceschini L.M."/>
            <person name="Leite T.F."/>
            <person name="Margarido G.R.A."/>
            <person name="Almeida C.A."/>
            <person name="Ferrarezi J.A."/>
            <person name="Labate C.A."/>
        </authorList>
    </citation>
    <scope>NUCLEOTIDE SEQUENCE</scope>
    <source>
        <strain evidence="3">MF-1</strain>
    </source>
</reference>
<evidence type="ECO:0000259" key="1">
    <source>
        <dbReference type="Pfam" id="PF00675"/>
    </source>
</evidence>
<dbReference type="Proteomes" id="UP000765509">
    <property type="component" value="Unassembled WGS sequence"/>
</dbReference>
<gene>
    <name evidence="3" type="ORF">O181_021719</name>
</gene>
<dbReference type="FunFam" id="3.30.830.10:FF:000031">
    <property type="entry name" value="Putative zinc metalloprotease"/>
    <property type="match status" value="1"/>
</dbReference>
<sequence length="1106" mass="123908">MLEWLTSIDLKPFYELYDIVRPLESILFLILCAAFITSSTAAPTFPSALVSAVDQDARPIQDLTKIASSSQLKAGFPKKTEIPSSYGNFDMVLEPFSLDSAPIQVVKWKSRETGLTVVWAQVDGPIVHGYLTVATEIFNDSGVPHSLEHLIFFGSQKYPYQGSLANLANRSFGSAPGAWTDITHTTYTIETAGSQGFVRLLPLFLDHLFNPLLTPETFATEIHHINGRGESAGVLYCEMQSRENSSDDLLFLSKQRALYPPTSAYRSETGGLMKELRDLTLSEVQKFHASYYHSHNLQLIVTGTLDPTSLLEILQKEVEPSIIQHGKDRIPLGWKRPFLETNSKGGAILKHSKTLTIEFPAEDTSTGELEISWIGPAANDFLQRTALSLLGVYLTDSKLSPLPKRFIEIDPPFCKGIRFEPTFGEKFVWTAYLSSVPFDHLGTLGESFKRALFEEADAIDMDQLQNMIVQEVLRIKSTMEVDPHQSLSQVIMTNFVYGQDKDLVWALSKELERYNELAKWSSENWSKFFKIWLVDSPTLTVVGKPSVELSNKLNSETTQRIAETQQKNGPEGLQRLAQEIEHAQKAQVLPIPDHVLSQFPIPSLNSLKWINVEIAHAGGGYPSNLQAFIDEEDKTSLPYFLQFNHIKSEFLSIDIALSPPGLPSELLPLLPIYLNSFFDFPVNKKNGLKLSFEEFTRTLNTQTMEYHIDLGLPISQTIRVHMKVEKSKYAIAVALLRDLLWGSEFDLDRIIFTTRKAMRNIHLYKRNGGEVLKALYENMIYSSNLSPLSSLNPLNQESSLAVMLTRLKSEPQNVLKQMEQLRYHLLKVSSMRISVSGDIWDLKNPKSTWNENFETLKPEKLQKPLMGNLVLTPEGIKPSGKAILMKMASRELSNSLHFAQGPQGFDHPDRAALSLAIAMLTAMDGYLWEKIRGSGLAYGFSLRCEVEIGHISLTISESSDSFKAFSECHKVIKDIAYGKIKVDNEVLEQAKSSLIYQLASQVATQSQAVYEAFATIGLQGISPDFRRNLISKIKDIMIQDIIGVIKKYVLSIFDPKVSSAVVVGSNSQAKEIAQSLKMMGYSIDEHLINEALLVPIMDETETNTVA</sequence>
<dbReference type="Pfam" id="PF00675">
    <property type="entry name" value="Peptidase_M16"/>
    <property type="match status" value="1"/>
</dbReference>
<protein>
    <recommendedName>
        <fullName evidence="5">Mitochondrial presequence protease</fullName>
    </recommendedName>
</protein>
<comment type="caution">
    <text evidence="3">The sequence shown here is derived from an EMBL/GenBank/DDBJ whole genome shotgun (WGS) entry which is preliminary data.</text>
</comment>
<evidence type="ECO:0008006" key="5">
    <source>
        <dbReference type="Google" id="ProtNLM"/>
    </source>
</evidence>
<dbReference type="OrthoDB" id="4953at2759"/>
<evidence type="ECO:0000259" key="2">
    <source>
        <dbReference type="Pfam" id="PF05193"/>
    </source>
</evidence>
<dbReference type="PANTHER" id="PTHR43016">
    <property type="entry name" value="PRESEQUENCE PROTEASE"/>
    <property type="match status" value="1"/>
</dbReference>
<accession>A0A9Q3GWY8</accession>
<dbReference type="EMBL" id="AVOT02006613">
    <property type="protein sequence ID" value="MBW0482004.1"/>
    <property type="molecule type" value="Genomic_DNA"/>
</dbReference>
<proteinExistence type="predicted"/>
<keyword evidence="4" id="KW-1185">Reference proteome</keyword>
<feature type="domain" description="Peptidase M16 N-terminal" evidence="1">
    <location>
        <begin position="139"/>
        <end position="224"/>
    </location>
</feature>
<dbReference type="SUPFAM" id="SSF63411">
    <property type="entry name" value="LuxS/MPP-like metallohydrolase"/>
    <property type="match status" value="4"/>
</dbReference>